<evidence type="ECO:0000256" key="1">
    <source>
        <dbReference type="SAM" id="MobiDB-lite"/>
    </source>
</evidence>
<feature type="region of interest" description="Disordered" evidence="1">
    <location>
        <begin position="236"/>
        <end position="259"/>
    </location>
</feature>
<dbReference type="EMBL" id="CP104003">
    <property type="protein sequence ID" value="UWM56715.1"/>
    <property type="molecule type" value="Genomic_DNA"/>
</dbReference>
<dbReference type="KEGG" id="ssai:N0B31_10550"/>
<dbReference type="Pfam" id="PF13349">
    <property type="entry name" value="DUF4097"/>
    <property type="match status" value="1"/>
</dbReference>
<evidence type="ECO:0000313" key="4">
    <source>
        <dbReference type="Proteomes" id="UP001057580"/>
    </source>
</evidence>
<dbReference type="PANTHER" id="PTHR34094:SF1">
    <property type="entry name" value="PROTEIN FAM185A"/>
    <property type="match status" value="1"/>
</dbReference>
<dbReference type="InterPro" id="IPR025164">
    <property type="entry name" value="Toastrack_DUF4097"/>
</dbReference>
<dbReference type="Proteomes" id="UP001057580">
    <property type="component" value="Chromosome"/>
</dbReference>
<accession>A0A9E7U6R4</accession>
<evidence type="ECO:0000259" key="2">
    <source>
        <dbReference type="Pfam" id="PF13349"/>
    </source>
</evidence>
<dbReference type="InterPro" id="IPR006311">
    <property type="entry name" value="TAT_signal"/>
</dbReference>
<protein>
    <submittedName>
        <fullName evidence="3">DUF4097 family beta strand repeat-containing protein</fullName>
    </submittedName>
</protein>
<reference evidence="3" key="1">
    <citation type="submission" date="2022-09" db="EMBL/GenBank/DDBJ databases">
        <title>Diverse halophilic archaea isolated from saline environments.</title>
        <authorList>
            <person name="Cui H.-L."/>
        </authorList>
    </citation>
    <scope>NUCLEOTIDE SEQUENCE</scope>
    <source>
        <strain evidence="3">ZS-35-S2</strain>
    </source>
</reference>
<sequence>MRQSSSRRRFLAASGLVGAVGLAGCAGFTGPDVVEDDTQTYSVSGYDAVRLENRNGDVRVEAGDADLDQVTVEIHKRGRSQEAIDAVTVEDTVEDGLLTLESVYEDDFRFANASARLVVTLPDGVSLLSARTVNGDVSARGVVGDARLSSGNGDAEAVDVDGYVTVESANGDAVARGTTGVAGAQTANGEVDVEVYDIRDDVTLSSGNGDVEAGVGPALDADVELSVGNGDVEAEVELADSESSRRSISGRLGEGGPTLRCSSGNGDVRLYALEA</sequence>
<gene>
    <name evidence="3" type="ORF">N0B31_10550</name>
</gene>
<dbReference type="PROSITE" id="PS51318">
    <property type="entry name" value="TAT"/>
    <property type="match status" value="1"/>
</dbReference>
<evidence type="ECO:0000313" key="3">
    <source>
        <dbReference type="EMBL" id="UWM56715.1"/>
    </source>
</evidence>
<feature type="domain" description="DUF4097" evidence="2">
    <location>
        <begin position="164"/>
        <end position="270"/>
    </location>
</feature>
<dbReference type="GeneID" id="74942866"/>
<keyword evidence="4" id="KW-1185">Reference proteome</keyword>
<dbReference type="RefSeq" id="WP_260643829.1">
    <property type="nucleotide sequence ID" value="NZ_CP104003.1"/>
</dbReference>
<proteinExistence type="predicted"/>
<name>A0A9E7U6R4_9EURY</name>
<dbReference type="AlphaFoldDB" id="A0A9E7U6R4"/>
<dbReference type="PANTHER" id="PTHR34094">
    <property type="match status" value="1"/>
</dbReference>
<organism evidence="3 4">
    <name type="scientific">Salinirubellus salinus</name>
    <dbReference type="NCBI Taxonomy" id="1364945"/>
    <lineage>
        <taxon>Archaea</taxon>
        <taxon>Methanobacteriati</taxon>
        <taxon>Methanobacteriota</taxon>
        <taxon>Stenosarchaea group</taxon>
        <taxon>Halobacteria</taxon>
        <taxon>Halobacteriales</taxon>
        <taxon>Natronomonadaceae</taxon>
        <taxon>Salinirubellus</taxon>
    </lineage>
</organism>
<dbReference type="PROSITE" id="PS51257">
    <property type="entry name" value="PROKAR_LIPOPROTEIN"/>
    <property type="match status" value="1"/>
</dbReference>